<keyword evidence="4 5" id="KW-0648">Protein biosynthesis</keyword>
<dbReference type="SUPFAM" id="SSF54713">
    <property type="entry name" value="Elongation factor Ts (EF-Ts), dimerisation domain"/>
    <property type="match status" value="1"/>
</dbReference>
<accession>A0A2H0CT34</accession>
<evidence type="ECO:0000256" key="2">
    <source>
        <dbReference type="ARBA" id="ARBA00016956"/>
    </source>
</evidence>
<dbReference type="CDD" id="cd14275">
    <property type="entry name" value="UBA_EF-Ts"/>
    <property type="match status" value="1"/>
</dbReference>
<dbReference type="GO" id="GO:0003746">
    <property type="term" value="F:translation elongation factor activity"/>
    <property type="evidence" value="ECO:0007669"/>
    <property type="project" value="UniProtKB-UniRule"/>
</dbReference>
<evidence type="ECO:0000259" key="6">
    <source>
        <dbReference type="Pfam" id="PF00889"/>
    </source>
</evidence>
<dbReference type="AlphaFoldDB" id="A0A2H0CT34"/>
<evidence type="ECO:0000256" key="5">
    <source>
        <dbReference type="HAMAP-Rule" id="MF_00050"/>
    </source>
</evidence>
<dbReference type="PANTHER" id="PTHR11741:SF0">
    <property type="entry name" value="ELONGATION FACTOR TS, MITOCHONDRIAL"/>
    <property type="match status" value="1"/>
</dbReference>
<keyword evidence="3 5" id="KW-0251">Elongation factor</keyword>
<evidence type="ECO:0000256" key="4">
    <source>
        <dbReference type="ARBA" id="ARBA00022917"/>
    </source>
</evidence>
<proteinExistence type="inferred from homology"/>
<dbReference type="Gene3D" id="3.30.479.20">
    <property type="entry name" value="Elongation factor Ts, dimerisation domain"/>
    <property type="match status" value="1"/>
</dbReference>
<evidence type="ECO:0000313" key="7">
    <source>
        <dbReference type="EMBL" id="PIP73082.1"/>
    </source>
</evidence>
<protein>
    <recommendedName>
        <fullName evidence="2 5">Elongation factor Ts</fullName>
        <shortName evidence="5">EF-Ts</shortName>
    </recommendedName>
</protein>
<gene>
    <name evidence="5" type="primary">tsf</name>
    <name evidence="7" type="ORF">COW88_03150</name>
</gene>
<keyword evidence="5" id="KW-0963">Cytoplasm</keyword>
<comment type="function">
    <text evidence="5">Associates with the EF-Tu.GDP complex and induces the exchange of GDP to GTP. It remains bound to the aminoacyl-tRNA.EF-Tu.GTP complex up to the GTP hydrolysis stage on the ribosome.</text>
</comment>
<comment type="similarity">
    <text evidence="1 5">Belongs to the EF-Ts family.</text>
</comment>
<dbReference type="PANTHER" id="PTHR11741">
    <property type="entry name" value="ELONGATION FACTOR TS"/>
    <property type="match status" value="1"/>
</dbReference>
<dbReference type="HAMAP" id="MF_00050">
    <property type="entry name" value="EF_Ts"/>
    <property type="match status" value="1"/>
</dbReference>
<dbReference type="EMBL" id="PCTL01000031">
    <property type="protein sequence ID" value="PIP73082.1"/>
    <property type="molecule type" value="Genomic_DNA"/>
</dbReference>
<feature type="domain" description="Translation elongation factor EFTs/EF1B dimerisation" evidence="6">
    <location>
        <begin position="72"/>
        <end position="150"/>
    </location>
</feature>
<dbReference type="GO" id="GO:0005737">
    <property type="term" value="C:cytoplasm"/>
    <property type="evidence" value="ECO:0007669"/>
    <property type="project" value="UniProtKB-SubCell"/>
</dbReference>
<dbReference type="InterPro" id="IPR009060">
    <property type="entry name" value="UBA-like_sf"/>
</dbReference>
<evidence type="ECO:0000256" key="3">
    <source>
        <dbReference type="ARBA" id="ARBA00022768"/>
    </source>
</evidence>
<dbReference type="InterPro" id="IPR036402">
    <property type="entry name" value="EF-Ts_dimer_sf"/>
</dbReference>
<name>A0A2H0CT34_9BACT</name>
<dbReference type="Pfam" id="PF00889">
    <property type="entry name" value="EF_TS"/>
    <property type="match status" value="1"/>
</dbReference>
<dbReference type="Proteomes" id="UP000230638">
    <property type="component" value="Unassembled WGS sequence"/>
</dbReference>
<sequence>MAISTEQIKALREKTGVSVMQVKHALEEAGGDEDMAIAILREKSVAIAAKKADRTLGAGKVSAYIHGDGTVGALVELASETDFVANNEEFGLLARDIAMHITAMSPETKEELLEQPFIKDERVTIGTLIEQAVQKFGERIEVANFARFSTRA</sequence>
<dbReference type="SUPFAM" id="SSF46934">
    <property type="entry name" value="UBA-like"/>
    <property type="match status" value="1"/>
</dbReference>
<evidence type="ECO:0000313" key="8">
    <source>
        <dbReference type="Proteomes" id="UP000230638"/>
    </source>
</evidence>
<dbReference type="InterPro" id="IPR001816">
    <property type="entry name" value="Transl_elong_EFTs/EF1B"/>
</dbReference>
<comment type="caution">
    <text evidence="7">The sequence shown here is derived from an EMBL/GenBank/DDBJ whole genome shotgun (WGS) entry which is preliminary data.</text>
</comment>
<organism evidence="7 8">
    <name type="scientific">Candidatus Lloydbacteria bacterium CG22_combo_CG10-13_8_21_14_all_47_15</name>
    <dbReference type="NCBI Taxonomy" id="1974635"/>
    <lineage>
        <taxon>Bacteria</taxon>
        <taxon>Candidatus Lloydiibacteriota</taxon>
    </lineage>
</organism>
<reference evidence="7 8" key="1">
    <citation type="submission" date="2017-09" db="EMBL/GenBank/DDBJ databases">
        <title>Depth-based differentiation of microbial function through sediment-hosted aquifers and enrichment of novel symbionts in the deep terrestrial subsurface.</title>
        <authorList>
            <person name="Probst A.J."/>
            <person name="Ladd B."/>
            <person name="Jarett J.K."/>
            <person name="Geller-Mcgrath D.E."/>
            <person name="Sieber C.M."/>
            <person name="Emerson J.B."/>
            <person name="Anantharaman K."/>
            <person name="Thomas B.C."/>
            <person name="Malmstrom R."/>
            <person name="Stieglmeier M."/>
            <person name="Klingl A."/>
            <person name="Woyke T."/>
            <person name="Ryan C.M."/>
            <person name="Banfield J.F."/>
        </authorList>
    </citation>
    <scope>NUCLEOTIDE SEQUENCE [LARGE SCALE GENOMIC DNA]</scope>
    <source>
        <strain evidence="7">CG22_combo_CG10-13_8_21_14_all_47_15</strain>
    </source>
</reference>
<dbReference type="FunFam" id="1.10.8.10:FF:000001">
    <property type="entry name" value="Elongation factor Ts"/>
    <property type="match status" value="1"/>
</dbReference>
<evidence type="ECO:0000256" key="1">
    <source>
        <dbReference type="ARBA" id="ARBA00005532"/>
    </source>
</evidence>
<feature type="region of interest" description="Involved in Mg(2+) ion dislocation from EF-Tu" evidence="5">
    <location>
        <begin position="81"/>
        <end position="84"/>
    </location>
</feature>
<dbReference type="Gene3D" id="1.10.8.10">
    <property type="entry name" value="DNA helicase RuvA subunit, C-terminal domain"/>
    <property type="match status" value="1"/>
</dbReference>
<dbReference type="InterPro" id="IPR014039">
    <property type="entry name" value="Transl_elong_EFTs/EF1B_dimer"/>
</dbReference>
<comment type="subcellular location">
    <subcellularLocation>
        <location evidence="5">Cytoplasm</location>
    </subcellularLocation>
</comment>